<dbReference type="VEuPathDB" id="GiardiaDB:SS50377_27307"/>
<dbReference type="AlphaFoldDB" id="V6LI52"/>
<evidence type="ECO:0000313" key="4">
    <source>
        <dbReference type="EMBL" id="KAH0571017.1"/>
    </source>
</evidence>
<dbReference type="EMBL" id="AUWU02000007">
    <property type="protein sequence ID" value="KAH0571013.1"/>
    <property type="molecule type" value="Genomic_DNA"/>
</dbReference>
<protein>
    <submittedName>
        <fullName evidence="2">Uncharacterized protein</fullName>
    </submittedName>
</protein>
<dbReference type="EMBL" id="KI546139">
    <property type="protein sequence ID" value="EST43387.1"/>
    <property type="molecule type" value="Genomic_DNA"/>
</dbReference>
<evidence type="ECO:0000313" key="3">
    <source>
        <dbReference type="EMBL" id="KAH0571013.1"/>
    </source>
</evidence>
<reference evidence="2 3" key="1">
    <citation type="journal article" date="2014" name="PLoS Genet.">
        <title>The Genome of Spironucleus salmonicida Highlights a Fish Pathogen Adapted to Fluctuating Environments.</title>
        <authorList>
            <person name="Xu F."/>
            <person name="Jerlstrom-Hultqvist J."/>
            <person name="Einarsson E."/>
            <person name="Astvaldsson A."/>
            <person name="Svard S.G."/>
            <person name="Andersson J.O."/>
        </authorList>
    </citation>
    <scope>NUCLEOTIDE SEQUENCE</scope>
    <source>
        <strain evidence="3">ATCC 50377</strain>
    </source>
</reference>
<gene>
    <name evidence="1" type="ORF">SS50377_17067</name>
    <name evidence="2" type="ORF">SS50377_17072</name>
    <name evidence="3" type="ORF">SS50377_27307</name>
    <name evidence="4" type="ORF">SS50377_27311</name>
</gene>
<reference evidence="3" key="2">
    <citation type="submission" date="2020-12" db="EMBL/GenBank/DDBJ databases">
        <title>New Spironucleus salmonicida genome in near-complete chromosomes.</title>
        <authorList>
            <person name="Xu F."/>
            <person name="Kurt Z."/>
            <person name="Jimenez-Gonzalez A."/>
            <person name="Astvaldsson A."/>
            <person name="Andersson J.O."/>
            <person name="Svard S.G."/>
        </authorList>
    </citation>
    <scope>NUCLEOTIDE SEQUENCE</scope>
    <source>
        <strain evidence="3">ATCC 50377</strain>
    </source>
</reference>
<name>V6LI52_9EUKA</name>
<keyword evidence="5" id="KW-1185">Reference proteome</keyword>
<evidence type="ECO:0000313" key="1">
    <source>
        <dbReference type="EMBL" id="EST43387.1"/>
    </source>
</evidence>
<evidence type="ECO:0000313" key="2">
    <source>
        <dbReference type="EMBL" id="EST43391.1"/>
    </source>
</evidence>
<proteinExistence type="predicted"/>
<dbReference type="Proteomes" id="UP000018208">
    <property type="component" value="Unassembled WGS sequence"/>
</dbReference>
<sequence length="68" mass="7234">MDCSDIAVDLGASDLIDHLCARIPGIVATQRCGGVVLHPANPRAQAWALFELEVMQQAGCVAGFRLLE</sequence>
<evidence type="ECO:0000313" key="5">
    <source>
        <dbReference type="Proteomes" id="UP000018208"/>
    </source>
</evidence>
<accession>V6LI52</accession>
<dbReference type="VEuPathDB" id="GiardiaDB:SS50377_27311"/>
<organism evidence="2">
    <name type="scientific">Spironucleus salmonicida</name>
    <dbReference type="NCBI Taxonomy" id="348837"/>
    <lineage>
        <taxon>Eukaryota</taxon>
        <taxon>Metamonada</taxon>
        <taxon>Diplomonadida</taxon>
        <taxon>Hexamitidae</taxon>
        <taxon>Hexamitinae</taxon>
        <taxon>Spironucleus</taxon>
    </lineage>
</organism>
<dbReference type="EMBL" id="AUWU02000007">
    <property type="protein sequence ID" value="KAH0571017.1"/>
    <property type="molecule type" value="Genomic_DNA"/>
</dbReference>
<dbReference type="EMBL" id="KI546139">
    <property type="protein sequence ID" value="EST43391.1"/>
    <property type="molecule type" value="Genomic_DNA"/>
</dbReference>